<dbReference type="PRINTS" id="PR00035">
    <property type="entry name" value="HTHGNTR"/>
</dbReference>
<comment type="caution">
    <text evidence="5">The sequence shown here is derived from an EMBL/GenBank/DDBJ whole genome shotgun (WGS) entry which is preliminary data.</text>
</comment>
<dbReference type="InterPro" id="IPR028978">
    <property type="entry name" value="Chorismate_lyase_/UTRA_dom_sf"/>
</dbReference>
<evidence type="ECO:0000313" key="5">
    <source>
        <dbReference type="EMBL" id="PXX49279.1"/>
    </source>
</evidence>
<keyword evidence="3" id="KW-0804">Transcription</keyword>
<dbReference type="GO" id="GO:0045892">
    <property type="term" value="P:negative regulation of DNA-templated transcription"/>
    <property type="evidence" value="ECO:0007669"/>
    <property type="project" value="TreeGrafter"/>
</dbReference>
<dbReference type="SUPFAM" id="SSF64288">
    <property type="entry name" value="Chorismate lyase-like"/>
    <property type="match status" value="1"/>
</dbReference>
<dbReference type="InterPro" id="IPR000524">
    <property type="entry name" value="Tscrpt_reg_HTH_GntR"/>
</dbReference>
<gene>
    <name evidence="5" type="ORF">DFR60_11468</name>
</gene>
<dbReference type="GO" id="GO:0003677">
    <property type="term" value="F:DNA binding"/>
    <property type="evidence" value="ECO:0007669"/>
    <property type="project" value="UniProtKB-KW"/>
</dbReference>
<dbReference type="Gene3D" id="1.10.10.10">
    <property type="entry name" value="Winged helix-like DNA-binding domain superfamily/Winged helix DNA-binding domain"/>
    <property type="match status" value="1"/>
</dbReference>
<evidence type="ECO:0000256" key="2">
    <source>
        <dbReference type="ARBA" id="ARBA00023125"/>
    </source>
</evidence>
<dbReference type="SUPFAM" id="SSF46785">
    <property type="entry name" value="Winged helix' DNA-binding domain"/>
    <property type="match status" value="1"/>
</dbReference>
<dbReference type="RefSeq" id="WP_110324934.1">
    <property type="nucleotide sequence ID" value="NZ_QJKD01000014.1"/>
</dbReference>
<name>A0A2V3XY96_9FIRM</name>
<keyword evidence="6" id="KW-1185">Reference proteome</keyword>
<dbReference type="GeneID" id="86063766"/>
<evidence type="ECO:0000259" key="4">
    <source>
        <dbReference type="PROSITE" id="PS50949"/>
    </source>
</evidence>
<evidence type="ECO:0000256" key="3">
    <source>
        <dbReference type="ARBA" id="ARBA00023163"/>
    </source>
</evidence>
<dbReference type="InterPro" id="IPR050679">
    <property type="entry name" value="Bact_HTH_transcr_reg"/>
</dbReference>
<keyword evidence="1" id="KW-0805">Transcription regulation</keyword>
<dbReference type="CDD" id="cd07377">
    <property type="entry name" value="WHTH_GntR"/>
    <property type="match status" value="1"/>
</dbReference>
<protein>
    <submittedName>
        <fullName evidence="5">GntR family transcriptional regulator</fullName>
    </submittedName>
</protein>
<dbReference type="GO" id="GO:0003700">
    <property type="term" value="F:DNA-binding transcription factor activity"/>
    <property type="evidence" value="ECO:0007669"/>
    <property type="project" value="InterPro"/>
</dbReference>
<dbReference type="Pfam" id="PF00392">
    <property type="entry name" value="GntR"/>
    <property type="match status" value="1"/>
</dbReference>
<organism evidence="5 6">
    <name type="scientific">Hungatella effluvii</name>
    <dbReference type="NCBI Taxonomy" id="1096246"/>
    <lineage>
        <taxon>Bacteria</taxon>
        <taxon>Bacillati</taxon>
        <taxon>Bacillota</taxon>
        <taxon>Clostridia</taxon>
        <taxon>Lachnospirales</taxon>
        <taxon>Lachnospiraceae</taxon>
        <taxon>Hungatella</taxon>
    </lineage>
</organism>
<dbReference type="InterPro" id="IPR036390">
    <property type="entry name" value="WH_DNA-bd_sf"/>
</dbReference>
<dbReference type="EMBL" id="QJKD01000014">
    <property type="protein sequence ID" value="PXX49279.1"/>
    <property type="molecule type" value="Genomic_DNA"/>
</dbReference>
<dbReference type="SMART" id="SM00345">
    <property type="entry name" value="HTH_GNTR"/>
    <property type="match status" value="1"/>
</dbReference>
<sequence length="254" mass="29276">MGQESSLKQQVKKKLMEYIQSMDLEKGNRLPSEEKLSTMFGVSRVTIRSVLKELEMEGRIFSRHGSGTYVNPMARRIAFNLAVPELYENIIRKGGRTPGVRVEGVITEAAGEEAVSSLGVSLGETIVAVKKTFFAGDRFSMYCIDHFPKEQLTREQMQSFFNPELSIFDYLYRYKGRKAMWDTMRIQTVTNWQFPEINGPAGLSGDECHPFLLLKGINYDKTDTPFVYSHTYVDTEVIEYNMIRKKAYKYEPFY</sequence>
<dbReference type="Pfam" id="PF07702">
    <property type="entry name" value="UTRA"/>
    <property type="match status" value="1"/>
</dbReference>
<dbReference type="SMART" id="SM00866">
    <property type="entry name" value="UTRA"/>
    <property type="match status" value="1"/>
</dbReference>
<accession>A0A2V3XY96</accession>
<keyword evidence="2" id="KW-0238">DNA-binding</keyword>
<dbReference type="AlphaFoldDB" id="A0A2V3XY96"/>
<proteinExistence type="predicted"/>
<reference evidence="5 6" key="1">
    <citation type="submission" date="2018-05" db="EMBL/GenBank/DDBJ databases">
        <title>Genomic Encyclopedia of Type Strains, Phase IV (KMG-IV): sequencing the most valuable type-strain genomes for metagenomic binning, comparative biology and taxonomic classification.</title>
        <authorList>
            <person name="Goeker M."/>
        </authorList>
    </citation>
    <scope>NUCLEOTIDE SEQUENCE [LARGE SCALE GENOMIC DNA]</scope>
    <source>
        <strain evidence="5 6">DSM 24995</strain>
    </source>
</reference>
<feature type="domain" description="HTH gntR-type" evidence="4">
    <location>
        <begin position="5"/>
        <end position="73"/>
    </location>
</feature>
<dbReference type="Gene3D" id="3.40.1410.10">
    <property type="entry name" value="Chorismate lyase-like"/>
    <property type="match status" value="1"/>
</dbReference>
<dbReference type="PROSITE" id="PS50949">
    <property type="entry name" value="HTH_GNTR"/>
    <property type="match status" value="1"/>
</dbReference>
<dbReference type="PANTHER" id="PTHR44846">
    <property type="entry name" value="MANNOSYL-D-GLYCERATE TRANSPORT/METABOLISM SYSTEM REPRESSOR MNGR-RELATED"/>
    <property type="match status" value="1"/>
</dbReference>
<evidence type="ECO:0000313" key="6">
    <source>
        <dbReference type="Proteomes" id="UP000248057"/>
    </source>
</evidence>
<dbReference type="InterPro" id="IPR011663">
    <property type="entry name" value="UTRA"/>
</dbReference>
<dbReference type="PANTHER" id="PTHR44846:SF17">
    <property type="entry name" value="GNTR-FAMILY TRANSCRIPTIONAL REGULATOR"/>
    <property type="match status" value="1"/>
</dbReference>
<dbReference type="InterPro" id="IPR036388">
    <property type="entry name" value="WH-like_DNA-bd_sf"/>
</dbReference>
<dbReference type="Proteomes" id="UP000248057">
    <property type="component" value="Unassembled WGS sequence"/>
</dbReference>
<evidence type="ECO:0000256" key="1">
    <source>
        <dbReference type="ARBA" id="ARBA00023015"/>
    </source>
</evidence>